<dbReference type="RefSeq" id="WP_022746690.1">
    <property type="nucleotide sequence ID" value="NC_022571.1"/>
</dbReference>
<protein>
    <submittedName>
        <fullName evidence="4">Cytochrome b5</fullName>
    </submittedName>
</protein>
<dbReference type="PANTHER" id="PTHR10281">
    <property type="entry name" value="MEMBRANE-ASSOCIATED PROGESTERONE RECEPTOR COMPONENT-RELATED"/>
    <property type="match status" value="1"/>
</dbReference>
<dbReference type="PANTHER" id="PTHR10281:SF76">
    <property type="entry name" value="CALCUTTA CUP-RELATED"/>
    <property type="match status" value="1"/>
</dbReference>
<feature type="compositionally biased region" description="Gly residues" evidence="2">
    <location>
        <begin position="307"/>
        <end position="318"/>
    </location>
</feature>
<dbReference type="Proteomes" id="UP000017118">
    <property type="component" value="Chromosome"/>
</dbReference>
<evidence type="ECO:0000256" key="1">
    <source>
        <dbReference type="ARBA" id="ARBA00038357"/>
    </source>
</evidence>
<dbReference type="InterPro" id="IPR036400">
    <property type="entry name" value="Cyt_B5-like_heme/steroid_sf"/>
</dbReference>
<reference evidence="4 5" key="1">
    <citation type="journal article" date="2013" name="Genome Announc.">
        <title>Complete Genome Sequence of the Solvent Producer Clostridium saccharobutylicum NCP262 (DSM 13864).</title>
        <authorList>
            <person name="Poehlein A."/>
            <person name="Hartwich K."/>
            <person name="Krabben P."/>
            <person name="Ehrenreich A."/>
            <person name="Liebl W."/>
            <person name="Durre P."/>
            <person name="Gottschalk G."/>
            <person name="Daniel R."/>
        </authorList>
    </citation>
    <scope>NUCLEOTIDE SEQUENCE [LARGE SCALE GENOMIC DNA]</scope>
    <source>
        <strain evidence="4">DSM 13864</strain>
    </source>
</reference>
<comment type="similarity">
    <text evidence="1">Belongs to the cytochrome b5 family. MAPR subfamily.</text>
</comment>
<proteinExistence type="inferred from homology"/>
<gene>
    <name evidence="4" type="ORF">CLSA_c25710</name>
</gene>
<feature type="domain" description="Cytochrome b5 heme-binding" evidence="3">
    <location>
        <begin position="25"/>
        <end position="96"/>
    </location>
</feature>
<organism evidence="4 5">
    <name type="scientific">Clostridium saccharobutylicum DSM 13864</name>
    <dbReference type="NCBI Taxonomy" id="1345695"/>
    <lineage>
        <taxon>Bacteria</taxon>
        <taxon>Bacillati</taxon>
        <taxon>Bacillota</taxon>
        <taxon>Clostridia</taxon>
        <taxon>Eubacteriales</taxon>
        <taxon>Clostridiaceae</taxon>
        <taxon>Clostridium</taxon>
    </lineage>
</organism>
<evidence type="ECO:0000256" key="2">
    <source>
        <dbReference type="SAM" id="MobiDB-lite"/>
    </source>
</evidence>
<accession>U5MVS9</accession>
<dbReference type="SUPFAM" id="SSF55856">
    <property type="entry name" value="Cytochrome b5-like heme/steroid binding domain"/>
    <property type="match status" value="1"/>
</dbReference>
<dbReference type="KEGG" id="csb:CLSA_c25710"/>
<dbReference type="GeneID" id="55474981"/>
<dbReference type="Gene3D" id="3.10.120.10">
    <property type="entry name" value="Cytochrome b5-like heme/steroid binding domain"/>
    <property type="match status" value="1"/>
</dbReference>
<dbReference type="Pfam" id="PF00173">
    <property type="entry name" value="Cyt-b5"/>
    <property type="match status" value="1"/>
</dbReference>
<feature type="compositionally biased region" description="Polar residues" evidence="2">
    <location>
        <begin position="321"/>
        <end position="330"/>
    </location>
</feature>
<feature type="region of interest" description="Disordered" evidence="2">
    <location>
        <begin position="307"/>
        <end position="338"/>
    </location>
</feature>
<evidence type="ECO:0000259" key="3">
    <source>
        <dbReference type="SMART" id="SM01117"/>
    </source>
</evidence>
<evidence type="ECO:0000313" key="5">
    <source>
        <dbReference type="Proteomes" id="UP000017118"/>
    </source>
</evidence>
<dbReference type="AlphaFoldDB" id="U5MVS9"/>
<name>U5MVS9_CLOSA</name>
<sequence length="338" mass="34315">MSIYFDFKTIRELVDNEQYREQKKFTLDELSQYDGSNGKPAYVSVNGIVYDVSKEGSWSGGTHHGIFAGKDLTNQLNSCHGMAEILDNAPIVGILSDNYDVNDFFMSMNRQAKQDTSKFTPDDWIRYITPLVSYALRESNQSTMGTQGSTMGTQGTDMQRLYQRITLMGVLVGLGKTPQEAINQVQNWQNSGASQLLKGGMGTTTGGGMGTTTGGGMGTTTGGGMGTTTGGGMGTTTGGGMGTTTGGGMGTTTGGGTGTTTGGSTGTGGFGPGSGMGAGGFGTGTGGFGSGSGMGAGGFGTGTGSFGSGSGMGTGGSTGTNTRNGSSTVNKRNRLYYE</sequence>
<dbReference type="OrthoDB" id="9785263at2"/>
<dbReference type="SMART" id="SM01117">
    <property type="entry name" value="Cyt-b5"/>
    <property type="match status" value="1"/>
</dbReference>
<dbReference type="InterPro" id="IPR050577">
    <property type="entry name" value="MAPR/NEUFC/NENF-like"/>
</dbReference>
<dbReference type="InterPro" id="IPR001199">
    <property type="entry name" value="Cyt_B5-like_heme/steroid-bd"/>
</dbReference>
<keyword evidence="5" id="KW-1185">Reference proteome</keyword>
<dbReference type="eggNOG" id="COG4892">
    <property type="taxonomic scope" value="Bacteria"/>
</dbReference>
<evidence type="ECO:0000313" key="4">
    <source>
        <dbReference type="EMBL" id="AGX43542.1"/>
    </source>
</evidence>
<dbReference type="HOGENOM" id="CLU_854439_0_0_9"/>
<dbReference type="EMBL" id="CP006721">
    <property type="protein sequence ID" value="AGX43542.1"/>
    <property type="molecule type" value="Genomic_DNA"/>
</dbReference>
<dbReference type="PATRIC" id="fig|1345695.3.peg.2548"/>